<dbReference type="Proteomes" id="UP001165064">
    <property type="component" value="Unassembled WGS sequence"/>
</dbReference>
<dbReference type="EMBL" id="BSXS01000741">
    <property type="protein sequence ID" value="GME73716.1"/>
    <property type="molecule type" value="Genomic_DNA"/>
</dbReference>
<reference evidence="1" key="1">
    <citation type="submission" date="2023-04" db="EMBL/GenBank/DDBJ databases">
        <title>Ambrosiozyma monospora NBRC 10751.</title>
        <authorList>
            <person name="Ichikawa N."/>
            <person name="Sato H."/>
            <person name="Tonouchi N."/>
        </authorList>
    </citation>
    <scope>NUCLEOTIDE SEQUENCE</scope>
    <source>
        <strain evidence="1">NBRC 10751</strain>
    </source>
</reference>
<protein>
    <submittedName>
        <fullName evidence="1">Unnamed protein product</fullName>
    </submittedName>
</protein>
<evidence type="ECO:0000313" key="1">
    <source>
        <dbReference type="EMBL" id="GME73716.1"/>
    </source>
</evidence>
<proteinExistence type="predicted"/>
<gene>
    <name evidence="1" type="ORF">Amon02_000150600</name>
</gene>
<keyword evidence="2" id="KW-1185">Reference proteome</keyword>
<name>A0ACB5SVG2_AMBMO</name>
<sequence length="380" mass="43028">MNIEDDFFAFRGSSTAPNKHQKKPKKKKKSKKKSFAKKEHTDKSHTSSNSIILDFDSDGDSLGTTVKNKVSTKLEFKSLSRSNSIDDRSRKSLKKKQEEDRKLADLLGLTIDTNDDDILPAKRSASRLYGSMGDNNEEQDDEDDDIDDDFKVTRRRGTTRTSINSQNVSSQVSPRKQRMLQRDKQRAEMENKDEDVDDGFLQALNKDLESALKPHQRHPSYSILPSPRESEVTAMPPSQQSPSQIQTQPQLQSQRESESMLSSAKSKKSEQVIMLNGKRTKLKHVPFQLNTTIFIPNFTPSKMTLSVKGSVLFNKLITKILTSTMTQTDQDNPLYKAMIPKLVVYIHELNVIMSQYLKVGQLIGISDNGSDLELPRTTKC</sequence>
<organism evidence="1 2">
    <name type="scientific">Ambrosiozyma monospora</name>
    <name type="common">Yeast</name>
    <name type="synonym">Endomycopsis monosporus</name>
    <dbReference type="NCBI Taxonomy" id="43982"/>
    <lineage>
        <taxon>Eukaryota</taxon>
        <taxon>Fungi</taxon>
        <taxon>Dikarya</taxon>
        <taxon>Ascomycota</taxon>
        <taxon>Saccharomycotina</taxon>
        <taxon>Pichiomycetes</taxon>
        <taxon>Pichiales</taxon>
        <taxon>Pichiaceae</taxon>
        <taxon>Ambrosiozyma</taxon>
    </lineage>
</organism>
<accession>A0ACB5SVG2</accession>
<comment type="caution">
    <text evidence="1">The sequence shown here is derived from an EMBL/GenBank/DDBJ whole genome shotgun (WGS) entry which is preliminary data.</text>
</comment>
<evidence type="ECO:0000313" key="2">
    <source>
        <dbReference type="Proteomes" id="UP001165064"/>
    </source>
</evidence>